<evidence type="ECO:0000256" key="3">
    <source>
        <dbReference type="ARBA" id="ARBA00022729"/>
    </source>
</evidence>
<accession>A0A1C6Z1Z9</accession>
<comment type="similarity">
    <text evidence="2">Belongs to the periplasmic pilus chaperone family.</text>
</comment>
<name>A0A1C6Z1Z9_HAFAL</name>
<evidence type="ECO:0000313" key="9">
    <source>
        <dbReference type="Proteomes" id="UP000094844"/>
    </source>
</evidence>
<feature type="signal peptide" evidence="6">
    <location>
        <begin position="1"/>
        <end position="34"/>
    </location>
</feature>
<sequence>MLIKFSFTPKMKKISIIYLSCLSPLLFPLNYAHASGMKLETSVVVVNTEEGEGVMTLKNTDPTPVLLYSSVENLPGDKEESLIVTPPVVRVNPGDSQTVRFMMKTPAKAVEQFKRAIFEGIPASDKTADKLQITLRQNVPLIIHPAGLKENLEPWTLLKWEQVSQDTLKVTNTGAYVIRMSPIISVQPQKISASLPRSYLLPGDTVNVKLNNQISDVQKVTITPANLYGYFVKPYEASVSH</sequence>
<dbReference type="Pfam" id="PF00345">
    <property type="entry name" value="PapD_N"/>
    <property type="match status" value="1"/>
</dbReference>
<evidence type="ECO:0000259" key="7">
    <source>
        <dbReference type="Pfam" id="PF00345"/>
    </source>
</evidence>
<dbReference type="GO" id="GO:0030288">
    <property type="term" value="C:outer membrane-bounded periplasmic space"/>
    <property type="evidence" value="ECO:0007669"/>
    <property type="project" value="InterPro"/>
</dbReference>
<dbReference type="PANTHER" id="PTHR30251:SF3">
    <property type="entry name" value="FIMBRIAL CHAPARONE PROTEIN"/>
    <property type="match status" value="1"/>
</dbReference>
<proteinExistence type="inferred from homology"/>
<protein>
    <submittedName>
        <fullName evidence="8">P pilus assembly protein, chaperone PapD</fullName>
    </submittedName>
</protein>
<evidence type="ECO:0000256" key="4">
    <source>
        <dbReference type="ARBA" id="ARBA00022764"/>
    </source>
</evidence>
<dbReference type="SUPFAM" id="SSF49584">
    <property type="entry name" value="Periplasmic chaperone C-domain"/>
    <property type="match status" value="1"/>
</dbReference>
<dbReference type="SUPFAM" id="SSF49354">
    <property type="entry name" value="PapD-like"/>
    <property type="match status" value="1"/>
</dbReference>
<evidence type="ECO:0000256" key="1">
    <source>
        <dbReference type="ARBA" id="ARBA00004418"/>
    </source>
</evidence>
<dbReference type="InterPro" id="IPR001829">
    <property type="entry name" value="Pili_assmbl_chaperone_bac"/>
</dbReference>
<dbReference type="GO" id="GO:0071555">
    <property type="term" value="P:cell wall organization"/>
    <property type="evidence" value="ECO:0007669"/>
    <property type="project" value="InterPro"/>
</dbReference>
<feature type="domain" description="Pili assembly chaperone N-terminal" evidence="7">
    <location>
        <begin position="36"/>
        <end position="148"/>
    </location>
</feature>
<evidence type="ECO:0000256" key="6">
    <source>
        <dbReference type="SAM" id="SignalP"/>
    </source>
</evidence>
<dbReference type="Gene3D" id="2.60.40.10">
    <property type="entry name" value="Immunoglobulins"/>
    <property type="match status" value="1"/>
</dbReference>
<dbReference type="Proteomes" id="UP000094844">
    <property type="component" value="Unassembled WGS sequence"/>
</dbReference>
<evidence type="ECO:0000313" key="8">
    <source>
        <dbReference type="EMBL" id="SCM53172.1"/>
    </source>
</evidence>
<comment type="subcellular location">
    <subcellularLocation>
        <location evidence="1">Periplasm</location>
    </subcellularLocation>
</comment>
<evidence type="ECO:0000256" key="5">
    <source>
        <dbReference type="ARBA" id="ARBA00023186"/>
    </source>
</evidence>
<dbReference type="InterPro" id="IPR050643">
    <property type="entry name" value="Periplasmic_pilus_chap"/>
</dbReference>
<keyword evidence="5" id="KW-0143">Chaperone</keyword>
<organism evidence="8 9">
    <name type="scientific">Hafnia alvei</name>
    <dbReference type="NCBI Taxonomy" id="569"/>
    <lineage>
        <taxon>Bacteria</taxon>
        <taxon>Pseudomonadati</taxon>
        <taxon>Pseudomonadota</taxon>
        <taxon>Gammaproteobacteria</taxon>
        <taxon>Enterobacterales</taxon>
        <taxon>Hafniaceae</taxon>
        <taxon>Hafnia</taxon>
    </lineage>
</organism>
<gene>
    <name evidence="8" type="ORF">BN1044_02661</name>
</gene>
<dbReference type="PRINTS" id="PR00969">
    <property type="entry name" value="CHAPERONPILI"/>
</dbReference>
<reference evidence="8 9" key="1">
    <citation type="submission" date="2016-09" db="EMBL/GenBank/DDBJ databases">
        <authorList>
            <person name="Capua I."/>
            <person name="De Benedictis P."/>
            <person name="Joannis T."/>
            <person name="Lombin L.H."/>
            <person name="Cattoli G."/>
        </authorList>
    </citation>
    <scope>NUCLEOTIDE SEQUENCE [LARGE SCALE GENOMIC DNA]</scope>
    <source>
        <strain evidence="8 9">GB001</strain>
    </source>
</reference>
<dbReference type="RefSeq" id="WP_081329591.1">
    <property type="nucleotide sequence ID" value="NZ_FMIQ01000051.1"/>
</dbReference>
<dbReference type="PANTHER" id="PTHR30251">
    <property type="entry name" value="PILUS ASSEMBLY CHAPERONE"/>
    <property type="match status" value="1"/>
</dbReference>
<feature type="chain" id="PRO_5008751850" evidence="6">
    <location>
        <begin position="35"/>
        <end position="241"/>
    </location>
</feature>
<dbReference type="InterPro" id="IPR036316">
    <property type="entry name" value="Pili_assmbl_chap_C_dom_sf"/>
</dbReference>
<keyword evidence="4" id="KW-0574">Periplasm</keyword>
<keyword evidence="3 6" id="KW-0732">Signal</keyword>
<dbReference type="InterPro" id="IPR013783">
    <property type="entry name" value="Ig-like_fold"/>
</dbReference>
<dbReference type="AlphaFoldDB" id="A0A1C6Z1Z9"/>
<dbReference type="InterPro" id="IPR008962">
    <property type="entry name" value="PapD-like_sf"/>
</dbReference>
<evidence type="ECO:0000256" key="2">
    <source>
        <dbReference type="ARBA" id="ARBA00007399"/>
    </source>
</evidence>
<dbReference type="EMBL" id="FMIQ01000051">
    <property type="protein sequence ID" value="SCM53172.1"/>
    <property type="molecule type" value="Genomic_DNA"/>
</dbReference>
<dbReference type="NCBIfam" id="NF007392">
    <property type="entry name" value="PRK09918.1"/>
    <property type="match status" value="1"/>
</dbReference>
<dbReference type="InterPro" id="IPR016147">
    <property type="entry name" value="Pili_assmbl_chaperone_N"/>
</dbReference>